<evidence type="ECO:0000313" key="4">
    <source>
        <dbReference type="Proteomes" id="UP000807342"/>
    </source>
</evidence>
<dbReference type="Pfam" id="PF12766">
    <property type="entry name" value="Pyridox_oxase_2"/>
    <property type="match status" value="1"/>
</dbReference>
<protein>
    <recommendedName>
        <fullName evidence="2">Pyridoxamine 5'-phosphate oxidase Alr4036 family FMN-binding domain-containing protein</fullName>
    </recommendedName>
</protein>
<dbReference type="SUPFAM" id="SSF50475">
    <property type="entry name" value="FMN-binding split barrel"/>
    <property type="match status" value="1"/>
</dbReference>
<dbReference type="EMBL" id="MU151412">
    <property type="protein sequence ID" value="KAF9444030.1"/>
    <property type="molecule type" value="Genomic_DNA"/>
</dbReference>
<dbReference type="AlphaFoldDB" id="A0A9P5X4U1"/>
<name>A0A9P5X4U1_9AGAR</name>
<organism evidence="3 4">
    <name type="scientific">Macrolepiota fuliginosa MF-IS2</name>
    <dbReference type="NCBI Taxonomy" id="1400762"/>
    <lineage>
        <taxon>Eukaryota</taxon>
        <taxon>Fungi</taxon>
        <taxon>Dikarya</taxon>
        <taxon>Basidiomycota</taxon>
        <taxon>Agaricomycotina</taxon>
        <taxon>Agaricomycetes</taxon>
        <taxon>Agaricomycetidae</taxon>
        <taxon>Agaricales</taxon>
        <taxon>Agaricineae</taxon>
        <taxon>Agaricaceae</taxon>
        <taxon>Macrolepiota</taxon>
    </lineage>
</organism>
<sequence>MPANTIIPRWKKILDKALEQYPKANVFQLATLDTAAPIPHVRSHIFRQFLESPSTPGLPLLISSTDVRTLKVHQILSNPNIETAWWIEGTQEQFRMTGRVSLVTAPNHQLYKVTRENLLNNASVDSEGGLAALEPAEYGWEAKRLEVFKRMSAHMKATWCRPTPGSPLNEAKQWPERVEEPKEGDDEEAKRNWEMALGNFTLVVFEPSEVDYLTMSVIPNKRFKFARAVDGGWDEAEVVP</sequence>
<keyword evidence="4" id="KW-1185">Reference proteome</keyword>
<dbReference type="GO" id="GO:0010181">
    <property type="term" value="F:FMN binding"/>
    <property type="evidence" value="ECO:0007669"/>
    <property type="project" value="InterPro"/>
</dbReference>
<feature type="region of interest" description="Disordered" evidence="1">
    <location>
        <begin position="163"/>
        <end position="188"/>
    </location>
</feature>
<gene>
    <name evidence="3" type="ORF">P691DRAFT_678375</name>
</gene>
<dbReference type="Gene3D" id="2.30.110.10">
    <property type="entry name" value="Electron Transport, Fmn-binding Protein, Chain A"/>
    <property type="match status" value="1"/>
</dbReference>
<evidence type="ECO:0000313" key="3">
    <source>
        <dbReference type="EMBL" id="KAF9444030.1"/>
    </source>
</evidence>
<dbReference type="PANTHER" id="PTHR28243:SF1">
    <property type="entry name" value="PYRIDOXAMINE 5'-PHOSPHATE OXIDASE ALR4036 FAMILY FMN-BINDING DOMAIN-CONTAINING PROTEIN"/>
    <property type="match status" value="1"/>
</dbReference>
<dbReference type="OrthoDB" id="434253at2759"/>
<dbReference type="InterPro" id="IPR012349">
    <property type="entry name" value="Split_barrel_FMN-bd"/>
</dbReference>
<evidence type="ECO:0000259" key="2">
    <source>
        <dbReference type="Pfam" id="PF12766"/>
    </source>
</evidence>
<reference evidence="3" key="1">
    <citation type="submission" date="2020-11" db="EMBL/GenBank/DDBJ databases">
        <authorList>
            <consortium name="DOE Joint Genome Institute"/>
            <person name="Ahrendt S."/>
            <person name="Riley R."/>
            <person name="Andreopoulos W."/>
            <person name="Labutti K."/>
            <person name="Pangilinan J."/>
            <person name="Ruiz-Duenas F.J."/>
            <person name="Barrasa J.M."/>
            <person name="Sanchez-Garcia M."/>
            <person name="Camarero S."/>
            <person name="Miyauchi S."/>
            <person name="Serrano A."/>
            <person name="Linde D."/>
            <person name="Babiker R."/>
            <person name="Drula E."/>
            <person name="Ayuso-Fernandez I."/>
            <person name="Pacheco R."/>
            <person name="Padilla G."/>
            <person name="Ferreira P."/>
            <person name="Barriuso J."/>
            <person name="Kellner H."/>
            <person name="Castanera R."/>
            <person name="Alfaro M."/>
            <person name="Ramirez L."/>
            <person name="Pisabarro A.G."/>
            <person name="Kuo A."/>
            <person name="Tritt A."/>
            <person name="Lipzen A."/>
            <person name="He G."/>
            <person name="Yan M."/>
            <person name="Ng V."/>
            <person name="Cullen D."/>
            <person name="Martin F."/>
            <person name="Rosso M.-N."/>
            <person name="Henrissat B."/>
            <person name="Hibbett D."/>
            <person name="Martinez A.T."/>
            <person name="Grigoriev I.V."/>
        </authorList>
    </citation>
    <scope>NUCLEOTIDE SEQUENCE</scope>
    <source>
        <strain evidence="3">MF-IS2</strain>
    </source>
</reference>
<dbReference type="Proteomes" id="UP000807342">
    <property type="component" value="Unassembled WGS sequence"/>
</dbReference>
<dbReference type="InterPro" id="IPR024624">
    <property type="entry name" value="Pyridox_Oxase_Alr4036_FMN-bd"/>
</dbReference>
<feature type="domain" description="Pyridoxamine 5'-phosphate oxidase Alr4036 family FMN-binding" evidence="2">
    <location>
        <begin position="8"/>
        <end position="103"/>
    </location>
</feature>
<evidence type="ECO:0000256" key="1">
    <source>
        <dbReference type="SAM" id="MobiDB-lite"/>
    </source>
</evidence>
<comment type="caution">
    <text evidence="3">The sequence shown here is derived from an EMBL/GenBank/DDBJ whole genome shotgun (WGS) entry which is preliminary data.</text>
</comment>
<accession>A0A9P5X4U1</accession>
<proteinExistence type="predicted"/>
<dbReference type="PANTHER" id="PTHR28243">
    <property type="entry name" value="AGL049CP"/>
    <property type="match status" value="1"/>
</dbReference>